<dbReference type="InterPro" id="IPR038223">
    <property type="entry name" value="DMP12_sf"/>
</dbReference>
<dbReference type="OrthoDB" id="671624at2"/>
<dbReference type="Proteomes" id="UP000318815">
    <property type="component" value="Unassembled WGS sequence"/>
</dbReference>
<evidence type="ECO:0000313" key="2">
    <source>
        <dbReference type="Proteomes" id="UP000318815"/>
    </source>
</evidence>
<dbReference type="RefSeq" id="WP_146308239.1">
    <property type="nucleotide sequence ID" value="NZ_VOHS01000069.1"/>
</dbReference>
<comment type="caution">
    <text evidence="1">The sequence shown here is derived from an EMBL/GenBank/DDBJ whole genome shotgun (WGS) entry which is preliminary data.</text>
</comment>
<name>A0A5C6LJN7_9BACT</name>
<dbReference type="EMBL" id="VOHS01000069">
    <property type="protein sequence ID" value="TWV92006.1"/>
    <property type="molecule type" value="Genomic_DNA"/>
</dbReference>
<dbReference type="Gene3D" id="3.40.1760.20">
    <property type="match status" value="1"/>
</dbReference>
<evidence type="ECO:0000313" key="1">
    <source>
        <dbReference type="EMBL" id="TWV92006.1"/>
    </source>
</evidence>
<gene>
    <name evidence="1" type="ORF">FEF09_28520</name>
</gene>
<reference evidence="1 2" key="1">
    <citation type="submission" date="2019-08" db="EMBL/GenBank/DDBJ databases">
        <title>Whole genome sequencing of chitin degrading bacteria Chitinophaga pinensis YS16.</title>
        <authorList>
            <person name="Singh R.P."/>
            <person name="Manchanda G."/>
            <person name="Maurya I.K."/>
            <person name="Joshi N.K."/>
            <person name="Srivastava A.K."/>
        </authorList>
    </citation>
    <scope>NUCLEOTIDE SEQUENCE [LARGE SCALE GENOMIC DNA]</scope>
    <source>
        <strain evidence="1 2">YS-16</strain>
    </source>
</reference>
<protein>
    <submittedName>
        <fullName evidence="1">Uncharacterized protein</fullName>
    </submittedName>
</protein>
<dbReference type="AlphaFoldDB" id="A0A5C6LJN7"/>
<proteinExistence type="predicted"/>
<organism evidence="1 2">
    <name type="scientific">Chitinophaga pinensis</name>
    <dbReference type="NCBI Taxonomy" id="79329"/>
    <lineage>
        <taxon>Bacteria</taxon>
        <taxon>Pseudomonadati</taxon>
        <taxon>Bacteroidota</taxon>
        <taxon>Chitinophagia</taxon>
        <taxon>Chitinophagales</taxon>
        <taxon>Chitinophagaceae</taxon>
        <taxon>Chitinophaga</taxon>
    </lineage>
</organism>
<sequence>MRSIIVPKDKEADILLDTDEATPEQLITLSFDNTEFKELWDAGIFQLINELTESLIDVYEDDAITEKQKLQLVLSSDIFEISVTTDKLKQIKTLFQEALQRGTGVYFYF</sequence>
<accession>A0A5C6LJN7</accession>
<keyword evidence="2" id="KW-1185">Reference proteome</keyword>